<evidence type="ECO:0000313" key="10">
    <source>
        <dbReference type="Proteomes" id="UP000215914"/>
    </source>
</evidence>
<dbReference type="OrthoDB" id="1436406at2759"/>
<keyword evidence="5" id="KW-0539">Nucleus</keyword>
<feature type="region of interest" description="Disordered" evidence="7">
    <location>
        <begin position="127"/>
        <end position="157"/>
    </location>
</feature>
<evidence type="ECO:0000259" key="8">
    <source>
        <dbReference type="PROSITE" id="PS50102"/>
    </source>
</evidence>
<dbReference type="Pfam" id="PF00076">
    <property type="entry name" value="RRM_1"/>
    <property type="match status" value="1"/>
</dbReference>
<keyword evidence="3 6" id="KW-0694">RNA-binding</keyword>
<dbReference type="GO" id="GO:0005634">
    <property type="term" value="C:nucleus"/>
    <property type="evidence" value="ECO:0007669"/>
    <property type="project" value="UniProtKB-SubCell"/>
</dbReference>
<feature type="region of interest" description="Disordered" evidence="7">
    <location>
        <begin position="373"/>
        <end position="434"/>
    </location>
</feature>
<dbReference type="GO" id="GO:0003723">
    <property type="term" value="F:RNA binding"/>
    <property type="evidence" value="ECO:0007669"/>
    <property type="project" value="UniProtKB-UniRule"/>
</dbReference>
<dbReference type="Proteomes" id="UP000215914">
    <property type="component" value="Unassembled WGS sequence"/>
</dbReference>
<dbReference type="InterPro" id="IPR012677">
    <property type="entry name" value="Nucleotide-bd_a/b_plait_sf"/>
</dbReference>
<name>A0A9K3ELX3_HELAN</name>
<dbReference type="EMBL" id="MNCJ02000328">
    <property type="protein sequence ID" value="KAF5775131.1"/>
    <property type="molecule type" value="Genomic_DNA"/>
</dbReference>
<accession>A0A9K3ELX3</accession>
<feature type="region of interest" description="Disordered" evidence="7">
    <location>
        <begin position="1"/>
        <end position="20"/>
    </location>
</feature>
<dbReference type="CDD" id="cd00590">
    <property type="entry name" value="RRM_SF"/>
    <property type="match status" value="1"/>
</dbReference>
<evidence type="ECO:0000256" key="4">
    <source>
        <dbReference type="ARBA" id="ARBA00023187"/>
    </source>
</evidence>
<feature type="compositionally biased region" description="Low complexity" evidence="7">
    <location>
        <begin position="134"/>
        <end position="144"/>
    </location>
</feature>
<dbReference type="Gramene" id="mRNA:HanXRQr2_Chr13g0608571">
    <property type="protein sequence ID" value="CDS:HanXRQr2_Chr13g0608571.1"/>
    <property type="gene ID" value="HanXRQr2_Chr13g0608571"/>
</dbReference>
<protein>
    <submittedName>
        <fullName evidence="9">RNA recognition motif domain, nucleotide-binding alpha-beta plait domain superfamily</fullName>
    </submittedName>
</protein>
<reference evidence="9" key="1">
    <citation type="journal article" date="2017" name="Nature">
        <title>The sunflower genome provides insights into oil metabolism, flowering and Asterid evolution.</title>
        <authorList>
            <person name="Badouin H."/>
            <person name="Gouzy J."/>
            <person name="Grassa C.J."/>
            <person name="Murat F."/>
            <person name="Staton S.E."/>
            <person name="Cottret L."/>
            <person name="Lelandais-Briere C."/>
            <person name="Owens G.L."/>
            <person name="Carrere S."/>
            <person name="Mayjonade B."/>
            <person name="Legrand L."/>
            <person name="Gill N."/>
            <person name="Kane N.C."/>
            <person name="Bowers J.E."/>
            <person name="Hubner S."/>
            <person name="Bellec A."/>
            <person name="Berard A."/>
            <person name="Berges H."/>
            <person name="Blanchet N."/>
            <person name="Boniface M.C."/>
            <person name="Brunel D."/>
            <person name="Catrice O."/>
            <person name="Chaidir N."/>
            <person name="Claudel C."/>
            <person name="Donnadieu C."/>
            <person name="Faraut T."/>
            <person name="Fievet G."/>
            <person name="Helmstetter N."/>
            <person name="King M."/>
            <person name="Knapp S.J."/>
            <person name="Lai Z."/>
            <person name="Le Paslier M.C."/>
            <person name="Lippi Y."/>
            <person name="Lorenzon L."/>
            <person name="Mandel J.R."/>
            <person name="Marage G."/>
            <person name="Marchand G."/>
            <person name="Marquand E."/>
            <person name="Bret-Mestries E."/>
            <person name="Morien E."/>
            <person name="Nambeesan S."/>
            <person name="Nguyen T."/>
            <person name="Pegot-Espagnet P."/>
            <person name="Pouilly N."/>
            <person name="Raftis F."/>
            <person name="Sallet E."/>
            <person name="Schiex T."/>
            <person name="Thomas J."/>
            <person name="Vandecasteele C."/>
            <person name="Vares D."/>
            <person name="Vear F."/>
            <person name="Vautrin S."/>
            <person name="Crespi M."/>
            <person name="Mangin B."/>
            <person name="Burke J.M."/>
            <person name="Salse J."/>
            <person name="Munos S."/>
            <person name="Vincourt P."/>
            <person name="Rieseberg L.H."/>
            <person name="Langlade N.B."/>
        </authorList>
    </citation>
    <scope>NUCLEOTIDE SEQUENCE</scope>
    <source>
        <tissue evidence="9">Leaves</tissue>
    </source>
</reference>
<sequence>MNGRQGELEDGGPWNNVQYRRNRKSKGDGVEWTFLIQNLSDKVNRNILWRAFQQYGFISDVYVARKRDTRGRCFGFVRYVGVEHMKETLSSMNTVKMFGMKAMVSLAKYDKDHNKFNYSPDSYGRSEWRPKEYTNTNNNNTGGTNVQGNPSMKSHPPGPTFAGPAFVQNGTSYADRVRGNTQGKIHEAKVVMVDGKGSLYPLYCIKRSIIGYVKAMQPISNIRRALSADGLAEAGLSYIGGVMFMITCNDKTSAKDLLGKHSVFFQKIFSKFFLWNGEDIPSVRLVNLYILGVPFIIRDGLLFDKIGSQFGEVVQKSTFSWQNEDNSNGSVMIATPSISKIDEVVVLKWNEKTITARVVESCEQCSFNCDSDSLMDSSDSELESESEEEESPIDMEDVEEGEIRDILSGGSHNQINDDQPVAGESELPAGGNET</sequence>
<dbReference type="Gene3D" id="3.30.70.330">
    <property type="match status" value="1"/>
</dbReference>
<proteinExistence type="predicted"/>
<reference evidence="9" key="2">
    <citation type="submission" date="2020-06" db="EMBL/GenBank/DDBJ databases">
        <title>Helianthus annuus Genome sequencing and assembly Release 2.</title>
        <authorList>
            <person name="Gouzy J."/>
            <person name="Langlade N."/>
            <person name="Munos S."/>
        </authorList>
    </citation>
    <scope>NUCLEOTIDE SEQUENCE</scope>
    <source>
        <tissue evidence="9">Leaves</tissue>
    </source>
</reference>
<evidence type="ECO:0000256" key="5">
    <source>
        <dbReference type="ARBA" id="ARBA00023242"/>
    </source>
</evidence>
<dbReference type="InterPro" id="IPR000504">
    <property type="entry name" value="RRM_dom"/>
</dbReference>
<dbReference type="InterPro" id="IPR035979">
    <property type="entry name" value="RBD_domain_sf"/>
</dbReference>
<keyword evidence="4" id="KW-0508">mRNA splicing</keyword>
<keyword evidence="2" id="KW-0507">mRNA processing</keyword>
<keyword evidence="10" id="KW-1185">Reference proteome</keyword>
<dbReference type="GO" id="GO:0008380">
    <property type="term" value="P:RNA splicing"/>
    <property type="evidence" value="ECO:0007669"/>
    <property type="project" value="UniProtKB-KW"/>
</dbReference>
<evidence type="ECO:0000256" key="1">
    <source>
        <dbReference type="ARBA" id="ARBA00004123"/>
    </source>
</evidence>
<evidence type="ECO:0000313" key="9">
    <source>
        <dbReference type="EMBL" id="KAF5775131.1"/>
    </source>
</evidence>
<dbReference type="PROSITE" id="PS50102">
    <property type="entry name" value="RRM"/>
    <property type="match status" value="1"/>
</dbReference>
<dbReference type="InterPro" id="IPR051106">
    <property type="entry name" value="RNA-bind/splicing_reg"/>
</dbReference>
<evidence type="ECO:0000256" key="3">
    <source>
        <dbReference type="ARBA" id="ARBA00022884"/>
    </source>
</evidence>
<evidence type="ECO:0000256" key="7">
    <source>
        <dbReference type="SAM" id="MobiDB-lite"/>
    </source>
</evidence>
<gene>
    <name evidence="9" type="ORF">HanXRQr2_Chr13g0608571</name>
</gene>
<evidence type="ECO:0000256" key="6">
    <source>
        <dbReference type="PROSITE-ProRule" id="PRU00176"/>
    </source>
</evidence>
<dbReference type="PANTHER" id="PTHR48028:SF4">
    <property type="entry name" value="SC35-LIKE SPLICING FACTOR"/>
    <property type="match status" value="1"/>
</dbReference>
<dbReference type="SMART" id="SM00360">
    <property type="entry name" value="RRM"/>
    <property type="match status" value="1"/>
</dbReference>
<dbReference type="PANTHER" id="PTHR48028">
    <property type="entry name" value="GLYCINE-RICH RNA-BINDING PROTEIN RZ1A"/>
    <property type="match status" value="1"/>
</dbReference>
<comment type="caution">
    <text evidence="9">The sequence shown here is derived from an EMBL/GenBank/DDBJ whole genome shotgun (WGS) entry which is preliminary data.</text>
</comment>
<comment type="subcellular location">
    <subcellularLocation>
        <location evidence="1">Nucleus</location>
    </subcellularLocation>
</comment>
<dbReference type="SUPFAM" id="SSF54928">
    <property type="entry name" value="RNA-binding domain, RBD"/>
    <property type="match status" value="1"/>
</dbReference>
<feature type="domain" description="RRM" evidence="8">
    <location>
        <begin position="32"/>
        <end position="109"/>
    </location>
</feature>
<dbReference type="GO" id="GO:0006397">
    <property type="term" value="P:mRNA processing"/>
    <property type="evidence" value="ECO:0007669"/>
    <property type="project" value="UniProtKB-KW"/>
</dbReference>
<evidence type="ECO:0000256" key="2">
    <source>
        <dbReference type="ARBA" id="ARBA00022664"/>
    </source>
</evidence>
<organism evidence="9 10">
    <name type="scientific">Helianthus annuus</name>
    <name type="common">Common sunflower</name>
    <dbReference type="NCBI Taxonomy" id="4232"/>
    <lineage>
        <taxon>Eukaryota</taxon>
        <taxon>Viridiplantae</taxon>
        <taxon>Streptophyta</taxon>
        <taxon>Embryophyta</taxon>
        <taxon>Tracheophyta</taxon>
        <taxon>Spermatophyta</taxon>
        <taxon>Magnoliopsida</taxon>
        <taxon>eudicotyledons</taxon>
        <taxon>Gunneridae</taxon>
        <taxon>Pentapetalae</taxon>
        <taxon>asterids</taxon>
        <taxon>campanulids</taxon>
        <taxon>Asterales</taxon>
        <taxon>Asteraceae</taxon>
        <taxon>Asteroideae</taxon>
        <taxon>Heliantheae alliance</taxon>
        <taxon>Heliantheae</taxon>
        <taxon>Helianthus</taxon>
    </lineage>
</organism>
<feature type="compositionally biased region" description="Acidic residues" evidence="7">
    <location>
        <begin position="378"/>
        <end position="402"/>
    </location>
</feature>
<dbReference type="AlphaFoldDB" id="A0A9K3ELX3"/>